<dbReference type="Proteomes" id="UP000440096">
    <property type="component" value="Unassembled WGS sequence"/>
</dbReference>
<evidence type="ECO:0000313" key="2">
    <source>
        <dbReference type="EMBL" id="MTD54221.1"/>
    </source>
</evidence>
<dbReference type="AlphaFoldDB" id="A0A6N7Z2H0"/>
<comment type="caution">
    <text evidence="2">The sequence shown here is derived from an EMBL/GenBank/DDBJ whole genome shotgun (WGS) entry which is preliminary data.</text>
</comment>
<sequence>MAGRLNRPAATDGVVAYQDYDNPEMFHYFPLRIDSVLGETLRKFEVKYYGINAQPYWVDYGNLVYKSCCGGILKGAAVADMTAAQRANITEEIQKRYNIKKPVLVPIVLDDVTVQPIFAKHIVESGTGGTATFPNQVTLGSQFNYEVGASNSLFAELVGAELATAEPVPEFAVNIYGTASLYADPWVAEIHADLSKVWEYTRSQVKVGANIGWFNLGVDVDKITQELISKGIVTIKYRQGSGSSEFGWQMLNSTKAMFEAINKQITSGEGLFKFEPNPTPQEPSKDDNWAAKLLPFTVNVNTSYISNFFNQEITYDEVVSFEGQLPVLMSSSMSLAIPCGGESSKFFYDLQLKESGCVTKAKSDGLQKRITTEVAAKNKEVLRYLGYVESGKWTPQQFGVMLDLLNTITLTETPSFKGYHDDGTPILELASGEEVREILAALERNVEDGALPTPREPQAQPAKRRIKL</sequence>
<dbReference type="OrthoDB" id="508347at2"/>
<dbReference type="RefSeq" id="WP_154756422.1">
    <property type="nucleotide sequence ID" value="NZ_WMBA01000010.1"/>
</dbReference>
<name>A0A6N7Z2H0_9PSEU</name>
<dbReference type="EMBL" id="WMBA01000010">
    <property type="protein sequence ID" value="MTD54221.1"/>
    <property type="molecule type" value="Genomic_DNA"/>
</dbReference>
<evidence type="ECO:0000256" key="1">
    <source>
        <dbReference type="SAM" id="MobiDB-lite"/>
    </source>
</evidence>
<accession>A0A6N7Z2H0</accession>
<gene>
    <name evidence="2" type="ORF">GKO32_09565</name>
</gene>
<feature type="region of interest" description="Disordered" evidence="1">
    <location>
        <begin position="447"/>
        <end position="468"/>
    </location>
</feature>
<organism evidence="2 3">
    <name type="scientific">Amycolatopsis pithecellobii</name>
    <dbReference type="NCBI Taxonomy" id="664692"/>
    <lineage>
        <taxon>Bacteria</taxon>
        <taxon>Bacillati</taxon>
        <taxon>Actinomycetota</taxon>
        <taxon>Actinomycetes</taxon>
        <taxon>Pseudonocardiales</taxon>
        <taxon>Pseudonocardiaceae</taxon>
        <taxon>Amycolatopsis</taxon>
    </lineage>
</organism>
<evidence type="ECO:0000313" key="3">
    <source>
        <dbReference type="Proteomes" id="UP000440096"/>
    </source>
</evidence>
<protein>
    <submittedName>
        <fullName evidence="2">Uncharacterized protein</fullName>
    </submittedName>
</protein>
<proteinExistence type="predicted"/>
<reference evidence="2 3" key="1">
    <citation type="submission" date="2019-11" db="EMBL/GenBank/DDBJ databases">
        <title>Draft genome of Amycolatopsis RM579.</title>
        <authorList>
            <person name="Duangmal K."/>
            <person name="Mingma R."/>
        </authorList>
    </citation>
    <scope>NUCLEOTIDE SEQUENCE [LARGE SCALE GENOMIC DNA]</scope>
    <source>
        <strain evidence="2 3">RM579</strain>
    </source>
</reference>
<keyword evidence="3" id="KW-1185">Reference proteome</keyword>